<evidence type="ECO:0000256" key="10">
    <source>
        <dbReference type="PROSITE-ProRule" id="PRU10072"/>
    </source>
</evidence>
<keyword evidence="7 9" id="KW-0378">Hydrolase</keyword>
<dbReference type="Pfam" id="PF03167">
    <property type="entry name" value="UDG"/>
    <property type="match status" value="1"/>
</dbReference>
<dbReference type="NCBIfam" id="NF003589">
    <property type="entry name" value="PRK05254.1-2"/>
    <property type="match status" value="1"/>
</dbReference>
<dbReference type="EC" id="3.2.2.27" evidence="4 9"/>
<evidence type="ECO:0000256" key="7">
    <source>
        <dbReference type="ARBA" id="ARBA00022801"/>
    </source>
</evidence>
<evidence type="ECO:0000256" key="11">
    <source>
        <dbReference type="RuleBase" id="RU003780"/>
    </source>
</evidence>
<dbReference type="CDD" id="cd10027">
    <property type="entry name" value="UDG-F1-like"/>
    <property type="match status" value="1"/>
</dbReference>
<accession>A0A368BJW2</accession>
<dbReference type="EMBL" id="QOPC01000020">
    <property type="protein sequence ID" value="RCL37590.1"/>
    <property type="molecule type" value="Genomic_DNA"/>
</dbReference>
<evidence type="ECO:0000313" key="13">
    <source>
        <dbReference type="EMBL" id="RCL37590.1"/>
    </source>
</evidence>
<proteinExistence type="inferred from homology"/>
<dbReference type="Gene3D" id="3.40.470.10">
    <property type="entry name" value="Uracil-DNA glycosylase-like domain"/>
    <property type="match status" value="1"/>
</dbReference>
<dbReference type="InterPro" id="IPR018085">
    <property type="entry name" value="Ura-DNA_Glyclase_AS"/>
</dbReference>
<sequence length="224" mass="25720">MNNLHFPDAWLEPLGKAFCAEFLEEIQDKILEISHHNPRIFPPTYCIFRSLELVDFRNAKVLILGQDPYHKFEQANGLSFSVDKAVRIPPSLKNIFIELKNDLNICNTSHGDLTFWAEQQVLLLNSVLTVEESRPNSHKKIGWEILTNKIISRLSERGNMIFVLWGNDAQSKIQLIDNINNEILIAPHPSPLSAYKGFFGCKHFSKINEILVKNGLSEINWKLK</sequence>
<organism evidence="13 14">
    <name type="scientific">SAR86 cluster bacterium</name>
    <dbReference type="NCBI Taxonomy" id="2030880"/>
    <lineage>
        <taxon>Bacteria</taxon>
        <taxon>Pseudomonadati</taxon>
        <taxon>Pseudomonadota</taxon>
        <taxon>Gammaproteobacteria</taxon>
        <taxon>SAR86 cluster</taxon>
    </lineage>
</organism>
<dbReference type="NCBIfam" id="NF003592">
    <property type="entry name" value="PRK05254.1-5"/>
    <property type="match status" value="1"/>
</dbReference>
<dbReference type="InterPro" id="IPR005122">
    <property type="entry name" value="Uracil-DNA_glycosylase-like"/>
</dbReference>
<evidence type="ECO:0000313" key="14">
    <source>
        <dbReference type="Proteomes" id="UP000253032"/>
    </source>
</evidence>
<reference evidence="13 14" key="1">
    <citation type="journal article" date="2018" name="Microbiome">
        <title>Fine metagenomic profile of the Mediterranean stratified and mixed water columns revealed by assembly and recruitment.</title>
        <authorList>
            <person name="Haro-Moreno J.M."/>
            <person name="Lopez-Perez M."/>
            <person name="De La Torre J.R."/>
            <person name="Picazo A."/>
            <person name="Camacho A."/>
            <person name="Rodriguez-Valera F."/>
        </authorList>
    </citation>
    <scope>NUCLEOTIDE SEQUENCE [LARGE SCALE GENOMIC DNA]</scope>
    <source>
        <strain evidence="13">MED-G84</strain>
    </source>
</reference>
<dbReference type="GO" id="GO:0097510">
    <property type="term" value="P:base-excision repair, AP site formation via deaminated base removal"/>
    <property type="evidence" value="ECO:0007669"/>
    <property type="project" value="TreeGrafter"/>
</dbReference>
<dbReference type="AlphaFoldDB" id="A0A368BJW2"/>
<evidence type="ECO:0000256" key="1">
    <source>
        <dbReference type="ARBA" id="ARBA00001400"/>
    </source>
</evidence>
<evidence type="ECO:0000256" key="9">
    <source>
        <dbReference type="HAMAP-Rule" id="MF_00148"/>
    </source>
</evidence>
<comment type="subcellular location">
    <subcellularLocation>
        <location evidence="9">Cytoplasm</location>
    </subcellularLocation>
</comment>
<gene>
    <name evidence="9" type="primary">ung</name>
    <name evidence="13" type="ORF">DBW98_03605</name>
</gene>
<dbReference type="GO" id="GO:0005737">
    <property type="term" value="C:cytoplasm"/>
    <property type="evidence" value="ECO:0007669"/>
    <property type="project" value="UniProtKB-SubCell"/>
</dbReference>
<dbReference type="PANTHER" id="PTHR11264">
    <property type="entry name" value="URACIL-DNA GLYCOSYLASE"/>
    <property type="match status" value="1"/>
</dbReference>
<dbReference type="NCBIfam" id="TIGR00628">
    <property type="entry name" value="ung"/>
    <property type="match status" value="1"/>
</dbReference>
<dbReference type="InterPro" id="IPR002043">
    <property type="entry name" value="UDG_fam1"/>
</dbReference>
<dbReference type="PROSITE" id="PS00130">
    <property type="entry name" value="U_DNA_GLYCOSYLASE"/>
    <property type="match status" value="1"/>
</dbReference>
<comment type="similarity">
    <text evidence="3 9 11">Belongs to the uracil-DNA glycosylase (UDG) superfamily. UNG family.</text>
</comment>
<dbReference type="PANTHER" id="PTHR11264:SF0">
    <property type="entry name" value="URACIL-DNA GLYCOSYLASE"/>
    <property type="match status" value="1"/>
</dbReference>
<evidence type="ECO:0000256" key="2">
    <source>
        <dbReference type="ARBA" id="ARBA00002631"/>
    </source>
</evidence>
<keyword evidence="9" id="KW-0963">Cytoplasm</keyword>
<evidence type="ECO:0000259" key="12">
    <source>
        <dbReference type="SMART" id="SM00986"/>
    </source>
</evidence>
<keyword evidence="6 9" id="KW-0227">DNA damage</keyword>
<keyword evidence="8 9" id="KW-0234">DNA repair</keyword>
<dbReference type="GO" id="GO:0004844">
    <property type="term" value="F:uracil DNA N-glycosylase activity"/>
    <property type="evidence" value="ECO:0007669"/>
    <property type="project" value="UniProtKB-UniRule"/>
</dbReference>
<dbReference type="HAMAP" id="MF_00148">
    <property type="entry name" value="UDG"/>
    <property type="match status" value="1"/>
</dbReference>
<comment type="function">
    <text evidence="2 9 11">Excises uracil residues from the DNA which can arise as a result of misincorporation of dUMP residues by DNA polymerase or due to deamination of cytosine.</text>
</comment>
<evidence type="ECO:0000256" key="6">
    <source>
        <dbReference type="ARBA" id="ARBA00022763"/>
    </source>
</evidence>
<dbReference type="Proteomes" id="UP000253032">
    <property type="component" value="Unassembled WGS sequence"/>
</dbReference>
<evidence type="ECO:0000256" key="5">
    <source>
        <dbReference type="ARBA" id="ARBA00018429"/>
    </source>
</evidence>
<dbReference type="SUPFAM" id="SSF52141">
    <property type="entry name" value="Uracil-DNA glycosylase-like"/>
    <property type="match status" value="1"/>
</dbReference>
<dbReference type="SMART" id="SM00986">
    <property type="entry name" value="UDG"/>
    <property type="match status" value="1"/>
</dbReference>
<evidence type="ECO:0000256" key="8">
    <source>
        <dbReference type="ARBA" id="ARBA00023204"/>
    </source>
</evidence>
<evidence type="ECO:0000256" key="4">
    <source>
        <dbReference type="ARBA" id="ARBA00012030"/>
    </source>
</evidence>
<comment type="catalytic activity">
    <reaction evidence="1 9 11">
        <text>Hydrolyzes single-stranded DNA or mismatched double-stranded DNA and polynucleotides, releasing free uracil.</text>
        <dbReference type="EC" id="3.2.2.27"/>
    </reaction>
</comment>
<feature type="active site" description="Proton acceptor" evidence="9 10">
    <location>
        <position position="67"/>
    </location>
</feature>
<comment type="caution">
    <text evidence="13">The sequence shown here is derived from an EMBL/GenBank/DDBJ whole genome shotgun (WGS) entry which is preliminary data.</text>
</comment>
<name>A0A368BJW2_9GAMM</name>
<dbReference type="InterPro" id="IPR036895">
    <property type="entry name" value="Uracil-DNA_glycosylase-like_sf"/>
</dbReference>
<protein>
    <recommendedName>
        <fullName evidence="5 9">Uracil-DNA glycosylase</fullName>
        <shortName evidence="9">UDG</shortName>
        <ecNumber evidence="4 9">3.2.2.27</ecNumber>
    </recommendedName>
</protein>
<dbReference type="NCBIfam" id="NF003588">
    <property type="entry name" value="PRK05254.1-1"/>
    <property type="match status" value="1"/>
</dbReference>
<keyword evidence="13" id="KW-0326">Glycosidase</keyword>
<evidence type="ECO:0000256" key="3">
    <source>
        <dbReference type="ARBA" id="ARBA00008184"/>
    </source>
</evidence>
<dbReference type="SMART" id="SM00987">
    <property type="entry name" value="UreE_C"/>
    <property type="match status" value="1"/>
</dbReference>
<feature type="domain" description="Uracil-DNA glycosylase-like" evidence="12">
    <location>
        <begin position="52"/>
        <end position="211"/>
    </location>
</feature>